<dbReference type="NCBIfam" id="NF006219">
    <property type="entry name" value="PRK08344.1"/>
    <property type="match status" value="1"/>
</dbReference>
<feature type="transmembrane region" description="Helical" evidence="5">
    <location>
        <begin position="9"/>
        <end position="30"/>
    </location>
</feature>
<dbReference type="EMBL" id="DTDH01000169">
    <property type="protein sequence ID" value="HGT98988.1"/>
    <property type="molecule type" value="Genomic_DNA"/>
</dbReference>
<feature type="transmembrane region" description="Helical" evidence="5">
    <location>
        <begin position="88"/>
        <end position="110"/>
    </location>
</feature>
<dbReference type="Gene3D" id="1.20.120.610">
    <property type="entry name" value="lithium bound rotor ring of v- atpase"/>
    <property type="match status" value="1"/>
</dbReference>
<feature type="transmembrane region" description="Helical" evidence="5">
    <location>
        <begin position="50"/>
        <end position="76"/>
    </location>
</feature>
<dbReference type="GO" id="GO:0015078">
    <property type="term" value="F:proton transmembrane transporter activity"/>
    <property type="evidence" value="ECO:0007669"/>
    <property type="project" value="InterPro"/>
</dbReference>
<proteinExistence type="predicted"/>
<dbReference type="AlphaFoldDB" id="A0A7J3MZJ8"/>
<feature type="domain" description="V-ATPase proteolipid subunit C-like" evidence="6">
    <location>
        <begin position="97"/>
        <end position="155"/>
    </location>
</feature>
<name>A0A7J3MZJ8_9CREN</name>
<evidence type="ECO:0000256" key="1">
    <source>
        <dbReference type="ARBA" id="ARBA00004141"/>
    </source>
</evidence>
<reference evidence="8" key="1">
    <citation type="journal article" date="2020" name="mSystems">
        <title>Genome- and Community-Level Interaction Insights into Carbon Utilization and Element Cycling Functions of Hydrothermarchaeota in Hydrothermal Sediment.</title>
        <authorList>
            <person name="Zhou Z."/>
            <person name="Liu Y."/>
            <person name="Xu W."/>
            <person name="Pan J."/>
            <person name="Luo Z.H."/>
            <person name="Li M."/>
        </authorList>
    </citation>
    <scope>NUCLEOTIDE SEQUENCE [LARGE SCALE GENOMIC DNA]</scope>
    <source>
        <strain evidence="7">SpSt-629</strain>
        <strain evidence="8">SpSt-688</strain>
    </source>
</reference>
<dbReference type="InterPro" id="IPR002379">
    <property type="entry name" value="ATPase_proteolipid_c-like_dom"/>
</dbReference>
<dbReference type="EMBL" id="DTAU01000021">
    <property type="protein sequence ID" value="HFQ78256.1"/>
    <property type="molecule type" value="Genomic_DNA"/>
</dbReference>
<keyword evidence="3 5" id="KW-1133">Transmembrane helix</keyword>
<evidence type="ECO:0000256" key="4">
    <source>
        <dbReference type="ARBA" id="ARBA00023136"/>
    </source>
</evidence>
<keyword evidence="4 5" id="KW-0472">Membrane</keyword>
<dbReference type="Pfam" id="PF00137">
    <property type="entry name" value="ATP-synt_C"/>
    <property type="match status" value="2"/>
</dbReference>
<comment type="caution">
    <text evidence="8">The sequence shown here is derived from an EMBL/GenBank/DDBJ whole genome shotgun (WGS) entry which is preliminary data.</text>
</comment>
<gene>
    <name evidence="7" type="ORF">ENT99_00950</name>
    <name evidence="8" type="ORF">ENU64_06120</name>
</gene>
<protein>
    <submittedName>
        <fullName evidence="8">ATPase</fullName>
    </submittedName>
</protein>
<accession>A0A7J3MZJ8</accession>
<keyword evidence="2 5" id="KW-0812">Transmembrane</keyword>
<evidence type="ECO:0000256" key="3">
    <source>
        <dbReference type="ARBA" id="ARBA00022989"/>
    </source>
</evidence>
<evidence type="ECO:0000256" key="2">
    <source>
        <dbReference type="ARBA" id="ARBA00022692"/>
    </source>
</evidence>
<organism evidence="8">
    <name type="scientific">Ignisphaera aggregans</name>
    <dbReference type="NCBI Taxonomy" id="334771"/>
    <lineage>
        <taxon>Archaea</taxon>
        <taxon>Thermoproteota</taxon>
        <taxon>Thermoprotei</taxon>
        <taxon>Desulfurococcales</taxon>
        <taxon>Desulfurococcaceae</taxon>
        <taxon>Ignisphaera</taxon>
    </lineage>
</organism>
<comment type="subcellular location">
    <subcellularLocation>
        <location evidence="1">Membrane</location>
        <topology evidence="1">Multi-pass membrane protein</topology>
    </subcellularLocation>
</comment>
<dbReference type="SUPFAM" id="SSF81333">
    <property type="entry name" value="F1F0 ATP synthase subunit C"/>
    <property type="match status" value="1"/>
</dbReference>
<dbReference type="GO" id="GO:0033177">
    <property type="term" value="C:proton-transporting two-sector ATPase complex, proton-transporting domain"/>
    <property type="evidence" value="ECO:0007669"/>
    <property type="project" value="InterPro"/>
</dbReference>
<evidence type="ECO:0000259" key="6">
    <source>
        <dbReference type="Pfam" id="PF00137"/>
    </source>
</evidence>
<feature type="transmembrane region" description="Helical" evidence="5">
    <location>
        <begin position="130"/>
        <end position="160"/>
    </location>
</feature>
<dbReference type="InterPro" id="IPR035921">
    <property type="entry name" value="F/V-ATP_Csub_sf"/>
</dbReference>
<feature type="domain" description="V-ATPase proteolipid subunit C-like" evidence="6">
    <location>
        <begin position="15"/>
        <end position="71"/>
    </location>
</feature>
<evidence type="ECO:0000256" key="5">
    <source>
        <dbReference type="SAM" id="Phobius"/>
    </source>
</evidence>
<evidence type="ECO:0000313" key="7">
    <source>
        <dbReference type="EMBL" id="HFQ78256.1"/>
    </source>
</evidence>
<sequence>MTTGLGEALAYTGPAITELMAVMGSVLGIYKVASVGLTSISEDPRLFSRVMPLALLPATQAMVYGFVFMFLSYNTLNIKVASEGSIEIFRGIGFLTLCLFVGFAEFWSALKQGQVCADGAAMLVKTGGKIFAPTFILATFEELFGVLGLVFGLLMSGLILG</sequence>
<evidence type="ECO:0000313" key="8">
    <source>
        <dbReference type="EMBL" id="HGT98988.1"/>
    </source>
</evidence>